<reference evidence="1 2" key="1">
    <citation type="submission" date="2018-07" db="EMBL/GenBank/DDBJ databases">
        <title>Genomic Encyclopedia of Type Strains, Phase III (KMG-III): the genomes of soil and plant-associated and newly described type strains.</title>
        <authorList>
            <person name="Whitman W."/>
        </authorList>
    </citation>
    <scope>NUCLEOTIDE SEQUENCE [LARGE SCALE GENOMIC DNA]</scope>
    <source>
        <strain evidence="1 2">CECT 7506</strain>
    </source>
</reference>
<dbReference type="AlphaFoldDB" id="A0A368VHY3"/>
<dbReference type="Proteomes" id="UP000252415">
    <property type="component" value="Unassembled WGS sequence"/>
</dbReference>
<dbReference type="EMBL" id="QPJD01000028">
    <property type="protein sequence ID" value="RCW40879.1"/>
    <property type="molecule type" value="Genomic_DNA"/>
</dbReference>
<proteinExistence type="predicted"/>
<evidence type="ECO:0000313" key="2">
    <source>
        <dbReference type="Proteomes" id="UP000252415"/>
    </source>
</evidence>
<comment type="caution">
    <text evidence="1">The sequence shown here is derived from an EMBL/GenBank/DDBJ whole genome shotgun (WGS) entry which is preliminary data.</text>
</comment>
<sequence length="56" mass="6007">SLDFMLTPPKVSSEGYNPVHTHPSGAFVFLQTESTNTYRNVNGYDSGGAAARTAPF</sequence>
<evidence type="ECO:0000313" key="1">
    <source>
        <dbReference type="EMBL" id="RCW40879.1"/>
    </source>
</evidence>
<keyword evidence="2" id="KW-1185">Reference proteome</keyword>
<protein>
    <recommendedName>
        <fullName evidence="3">Cupin type-1 domain-containing protein</fullName>
    </recommendedName>
</protein>
<organism evidence="1 2">
    <name type="scientific">Paenibacillus prosopidis</name>
    <dbReference type="NCBI Taxonomy" id="630520"/>
    <lineage>
        <taxon>Bacteria</taxon>
        <taxon>Bacillati</taxon>
        <taxon>Bacillota</taxon>
        <taxon>Bacilli</taxon>
        <taxon>Bacillales</taxon>
        <taxon>Paenibacillaceae</taxon>
        <taxon>Paenibacillus</taxon>
    </lineage>
</organism>
<evidence type="ECO:0008006" key="3">
    <source>
        <dbReference type="Google" id="ProtNLM"/>
    </source>
</evidence>
<gene>
    <name evidence="1" type="ORF">DFP97_1281</name>
</gene>
<accession>A0A368VHY3</accession>
<name>A0A368VHY3_9BACL</name>
<feature type="non-terminal residue" evidence="1">
    <location>
        <position position="1"/>
    </location>
</feature>